<dbReference type="InterPro" id="IPR008780">
    <property type="entry name" value="Plasmodium_Vir"/>
</dbReference>
<evidence type="ECO:0000313" key="4">
    <source>
        <dbReference type="Proteomes" id="UP000078560"/>
    </source>
</evidence>
<accession>A0A1A8XAM0</accession>
<dbReference type="EMBL" id="FLQV01002417">
    <property type="protein sequence ID" value="SBT01309.1"/>
    <property type="molecule type" value="Genomic_DNA"/>
</dbReference>
<gene>
    <name evidence="2" type="ORF">POVCU1_065970</name>
    <name evidence="1" type="ORF">POVCU2_0054230</name>
</gene>
<dbReference type="Proteomes" id="UP000078560">
    <property type="component" value="Unassembled WGS sequence"/>
</dbReference>
<proteinExistence type="predicted"/>
<evidence type="ECO:0000313" key="2">
    <source>
        <dbReference type="EMBL" id="SBT01309.1"/>
    </source>
</evidence>
<sequence>MGDDSNTCEYEEAKYGFLEHLDKYLQYGEKAESYEYSNDYDNICTFTERNFVDNYNDINKICRKFEYLVNLLIIKKEETTVNESFTVQYLCYWLNDQLKKIKNNSVCAKVFNQYMKINDNKYKELNNLNDNIYDIRINEWEYMNKLINLHKKYNEINAKIAAENIKEEECVILSENCFLEYKNIDEQCSHENQNYCKMLKTFKSKYKILNLCADKLIDDKKKTLESLSISYKVCSGNCEISLYKMKSELPEEIYNPLGRNPDIPNIDKQKIIIPLISIFGISVVGFILHKFTTFGSLLHPQIKGKSRVWNNLKKEENTLSYNPAHKYENAENLWYSIAYNSVNGT</sequence>
<protein>
    <submittedName>
        <fullName evidence="2">PIR Superfamily Protein</fullName>
    </submittedName>
</protein>
<dbReference type="Proteomes" id="UP000078546">
    <property type="component" value="Unassembled WGS sequence"/>
</dbReference>
<evidence type="ECO:0000313" key="3">
    <source>
        <dbReference type="Proteomes" id="UP000078546"/>
    </source>
</evidence>
<organism evidence="2 3">
    <name type="scientific">Plasmodium ovale curtisi</name>
    <dbReference type="NCBI Taxonomy" id="864141"/>
    <lineage>
        <taxon>Eukaryota</taxon>
        <taxon>Sar</taxon>
        <taxon>Alveolata</taxon>
        <taxon>Apicomplexa</taxon>
        <taxon>Aconoidasida</taxon>
        <taxon>Haemosporida</taxon>
        <taxon>Plasmodiidae</taxon>
        <taxon>Plasmodium</taxon>
        <taxon>Plasmodium (Plasmodium)</taxon>
    </lineage>
</organism>
<dbReference type="Pfam" id="PF05795">
    <property type="entry name" value="Plasmodium_Vir"/>
    <property type="match status" value="1"/>
</dbReference>
<dbReference type="VEuPathDB" id="PlasmoDB:PocGH01_00131900"/>
<name>A0A1A8XAM0_PLAOA</name>
<reference evidence="2" key="1">
    <citation type="submission" date="2016-05" db="EMBL/GenBank/DDBJ databases">
        <authorList>
            <person name="Lavstsen T."/>
            <person name="Jespersen J.S."/>
        </authorList>
    </citation>
    <scope>NUCLEOTIDE SEQUENCE [LARGE SCALE GENOMIC DNA]</scope>
</reference>
<reference evidence="3 4" key="2">
    <citation type="submission" date="2016-05" db="EMBL/GenBank/DDBJ databases">
        <authorList>
            <person name="Naeem Raeece"/>
        </authorList>
    </citation>
    <scope>NUCLEOTIDE SEQUENCE [LARGE SCALE GENOMIC DNA]</scope>
</reference>
<dbReference type="AlphaFoldDB" id="A0A1A8XAM0"/>
<dbReference type="EMBL" id="FLQU01000721">
    <property type="protein sequence ID" value="SBS89405.1"/>
    <property type="molecule type" value="Genomic_DNA"/>
</dbReference>
<evidence type="ECO:0000313" key="1">
    <source>
        <dbReference type="EMBL" id="SBS89405.1"/>
    </source>
</evidence>